<gene>
    <name evidence="1" type="ORF">GIB67_009735</name>
</gene>
<organism evidence="1 2">
    <name type="scientific">Kingdonia uniflora</name>
    <dbReference type="NCBI Taxonomy" id="39325"/>
    <lineage>
        <taxon>Eukaryota</taxon>
        <taxon>Viridiplantae</taxon>
        <taxon>Streptophyta</taxon>
        <taxon>Embryophyta</taxon>
        <taxon>Tracheophyta</taxon>
        <taxon>Spermatophyta</taxon>
        <taxon>Magnoliopsida</taxon>
        <taxon>Ranunculales</taxon>
        <taxon>Circaeasteraceae</taxon>
        <taxon>Kingdonia</taxon>
    </lineage>
</organism>
<protein>
    <submittedName>
        <fullName evidence="1">Uncharacterized protein</fullName>
    </submittedName>
</protein>
<evidence type="ECO:0000313" key="1">
    <source>
        <dbReference type="EMBL" id="KAF6139888.1"/>
    </source>
</evidence>
<name>A0A7J7LBE1_9MAGN</name>
<proteinExistence type="predicted"/>
<keyword evidence="2" id="KW-1185">Reference proteome</keyword>
<sequence length="63" mass="7470">HQPLRLRIPLFCEIEELLKCKLGGVRVLVLNQLKLWCYWFVKSFSLKIKQSLKQSPIQKISCK</sequence>
<evidence type="ECO:0000313" key="2">
    <source>
        <dbReference type="Proteomes" id="UP000541444"/>
    </source>
</evidence>
<comment type="caution">
    <text evidence="1">The sequence shown here is derived from an EMBL/GenBank/DDBJ whole genome shotgun (WGS) entry which is preliminary data.</text>
</comment>
<feature type="non-terminal residue" evidence="1">
    <location>
        <position position="1"/>
    </location>
</feature>
<dbReference type="AlphaFoldDB" id="A0A7J7LBE1"/>
<accession>A0A7J7LBE1</accession>
<reference evidence="1 2" key="1">
    <citation type="journal article" date="2020" name="IScience">
        <title>Genome Sequencing of the Endangered Kingdonia uniflora (Circaeasteraceae, Ranunculales) Reveals Potential Mechanisms of Evolutionary Specialization.</title>
        <authorList>
            <person name="Sun Y."/>
            <person name="Deng T."/>
            <person name="Zhang A."/>
            <person name="Moore M.J."/>
            <person name="Landis J.B."/>
            <person name="Lin N."/>
            <person name="Zhang H."/>
            <person name="Zhang X."/>
            <person name="Huang J."/>
            <person name="Zhang X."/>
            <person name="Sun H."/>
            <person name="Wang H."/>
        </authorList>
    </citation>
    <scope>NUCLEOTIDE SEQUENCE [LARGE SCALE GENOMIC DNA]</scope>
    <source>
        <strain evidence="1">TB1705</strain>
        <tissue evidence="1">Leaf</tissue>
    </source>
</reference>
<dbReference type="EMBL" id="JACGCM010002435">
    <property type="protein sequence ID" value="KAF6139888.1"/>
    <property type="molecule type" value="Genomic_DNA"/>
</dbReference>
<dbReference type="Proteomes" id="UP000541444">
    <property type="component" value="Unassembled WGS sequence"/>
</dbReference>